<dbReference type="Proteomes" id="UP000254649">
    <property type="component" value="Unassembled WGS sequence"/>
</dbReference>
<dbReference type="OrthoDB" id="5678357at2"/>
<protein>
    <submittedName>
        <fullName evidence="1">Uncharacterized protein</fullName>
    </submittedName>
</protein>
<organism evidence="1 3">
    <name type="scientific">[Actinobacillus] rossii</name>
    <dbReference type="NCBI Taxonomy" id="123820"/>
    <lineage>
        <taxon>Bacteria</taxon>
        <taxon>Pseudomonadati</taxon>
        <taxon>Pseudomonadota</taxon>
        <taxon>Gammaproteobacteria</taxon>
        <taxon>Pasteurellales</taxon>
        <taxon>Pasteurellaceae</taxon>
    </lineage>
</organism>
<accession>A0A380TSQ4</accession>
<sequence>MKVSNEDILEYIWDETLNKIAINSLVKYMGDEVGTYSDNDAAERADNFACLNISSLAAGSGLSYNQFRIRIQRMIVKGDLRKFIRSTSFVINSDLLEEVAIYAAQYWRSIGVPFGMNENRTSCNTLHINALPRSIFELTTNCYLILRTKYPTYHRGYMTK</sequence>
<evidence type="ECO:0000313" key="3">
    <source>
        <dbReference type="Proteomes" id="UP000254649"/>
    </source>
</evidence>
<evidence type="ECO:0000313" key="1">
    <source>
        <dbReference type="EMBL" id="SUT91477.1"/>
    </source>
</evidence>
<name>A0A380TSQ4_9PAST</name>
<dbReference type="EMBL" id="UFRQ01000003">
    <property type="protein sequence ID" value="SUT91477.1"/>
    <property type="molecule type" value="Genomic_DNA"/>
</dbReference>
<gene>
    <name evidence="1" type="ORF">NCTC10801_01468</name>
    <name evidence="2" type="ORF">NCTC10801_02151</name>
</gene>
<dbReference type="EMBL" id="UFRQ01000003">
    <property type="protein sequence ID" value="SUT94235.1"/>
    <property type="molecule type" value="Genomic_DNA"/>
</dbReference>
<reference evidence="1 3" key="1">
    <citation type="submission" date="2018-06" db="EMBL/GenBank/DDBJ databases">
        <authorList>
            <consortium name="Pathogen Informatics"/>
            <person name="Doyle S."/>
        </authorList>
    </citation>
    <scope>NUCLEOTIDE SEQUENCE [LARGE SCALE GENOMIC DNA]</scope>
    <source>
        <strain evidence="1 3">NCTC10801</strain>
    </source>
</reference>
<dbReference type="AlphaFoldDB" id="A0A380TSQ4"/>
<proteinExistence type="predicted"/>
<keyword evidence="3" id="KW-1185">Reference proteome</keyword>
<evidence type="ECO:0000313" key="2">
    <source>
        <dbReference type="EMBL" id="SUT94235.1"/>
    </source>
</evidence>